<gene>
    <name evidence="2" type="ORF">OXX778_LOCUS12357</name>
</gene>
<protein>
    <recommendedName>
        <fullName evidence="1">BRCT domain-containing protein</fullName>
    </recommendedName>
</protein>
<evidence type="ECO:0000313" key="2">
    <source>
        <dbReference type="EMBL" id="CAF0920410.1"/>
    </source>
</evidence>
<comment type="caution">
    <text evidence="2">The sequence shown here is derived from an EMBL/GenBank/DDBJ whole genome shotgun (WGS) entry which is preliminary data.</text>
</comment>
<dbReference type="SMART" id="SM00292">
    <property type="entry name" value="BRCT"/>
    <property type="match status" value="1"/>
</dbReference>
<proteinExistence type="predicted"/>
<dbReference type="OrthoDB" id="2384350at2759"/>
<dbReference type="InterPro" id="IPR001357">
    <property type="entry name" value="BRCT_dom"/>
</dbReference>
<dbReference type="SUPFAM" id="SSF52113">
    <property type="entry name" value="BRCT domain"/>
    <property type="match status" value="1"/>
</dbReference>
<dbReference type="AlphaFoldDB" id="A0A814B1H0"/>
<dbReference type="EMBL" id="CAJNOC010002227">
    <property type="protein sequence ID" value="CAF0920410.1"/>
    <property type="molecule type" value="Genomic_DNA"/>
</dbReference>
<dbReference type="Pfam" id="PF00533">
    <property type="entry name" value="BRCT"/>
    <property type="match status" value="1"/>
</dbReference>
<keyword evidence="3" id="KW-1185">Reference proteome</keyword>
<reference evidence="2" key="1">
    <citation type="submission" date="2021-02" db="EMBL/GenBank/DDBJ databases">
        <authorList>
            <person name="Nowell W R."/>
        </authorList>
    </citation>
    <scope>NUCLEOTIDE SEQUENCE</scope>
    <source>
        <strain evidence="2">Ploen Becks lab</strain>
    </source>
</reference>
<dbReference type="Proteomes" id="UP000663879">
    <property type="component" value="Unassembled WGS sequence"/>
</dbReference>
<sequence length="171" mass="19582">MPQCSSSPICTKSPKKTLVSQSNNMGIKSSNANRMNMVSLLDRLKKSLFHFCVDSCVDESFDDKYSFKNDSSKILSNCKIFVSSNLITLDLIQKIANIGAEFCWNFDKNVKHFIYDGILDYESRTLLQTAIQYPSIKIVNSDWILQCIEHKTKINEKNFLIQCAETDFKIL</sequence>
<dbReference type="PROSITE" id="PS50172">
    <property type="entry name" value="BRCT"/>
    <property type="match status" value="1"/>
</dbReference>
<dbReference type="InterPro" id="IPR036420">
    <property type="entry name" value="BRCT_dom_sf"/>
</dbReference>
<accession>A0A814B1H0</accession>
<feature type="domain" description="BRCT" evidence="1">
    <location>
        <begin position="70"/>
        <end position="161"/>
    </location>
</feature>
<evidence type="ECO:0000313" key="3">
    <source>
        <dbReference type="Proteomes" id="UP000663879"/>
    </source>
</evidence>
<organism evidence="2 3">
    <name type="scientific">Brachionus calyciflorus</name>
    <dbReference type="NCBI Taxonomy" id="104777"/>
    <lineage>
        <taxon>Eukaryota</taxon>
        <taxon>Metazoa</taxon>
        <taxon>Spiralia</taxon>
        <taxon>Gnathifera</taxon>
        <taxon>Rotifera</taxon>
        <taxon>Eurotatoria</taxon>
        <taxon>Monogononta</taxon>
        <taxon>Pseudotrocha</taxon>
        <taxon>Ploima</taxon>
        <taxon>Brachionidae</taxon>
        <taxon>Brachionus</taxon>
    </lineage>
</organism>
<evidence type="ECO:0000259" key="1">
    <source>
        <dbReference type="PROSITE" id="PS50172"/>
    </source>
</evidence>
<dbReference type="Gene3D" id="3.40.50.10190">
    <property type="entry name" value="BRCT domain"/>
    <property type="match status" value="1"/>
</dbReference>
<name>A0A814B1H0_9BILA</name>